<reference evidence="2" key="1">
    <citation type="submission" date="2020-07" db="EMBL/GenBank/DDBJ databases">
        <title>Huge and variable diversity of episymbiotic CPR bacteria and DPANN archaea in groundwater ecosystems.</title>
        <authorList>
            <person name="He C.Y."/>
            <person name="Keren R."/>
            <person name="Whittaker M."/>
            <person name="Farag I.F."/>
            <person name="Doudna J."/>
            <person name="Cate J.H.D."/>
            <person name="Banfield J.F."/>
        </authorList>
    </citation>
    <scope>NUCLEOTIDE SEQUENCE</scope>
    <source>
        <strain evidence="2">NC_groundwater_1370_Ag_S-0.2um_69_93</strain>
    </source>
</reference>
<accession>A0A932ZVV5</accession>
<dbReference type="InterPro" id="IPR043519">
    <property type="entry name" value="NT_sf"/>
</dbReference>
<evidence type="ECO:0000313" key="2">
    <source>
        <dbReference type="EMBL" id="MBI4252331.1"/>
    </source>
</evidence>
<dbReference type="EMBL" id="JACQRX010000336">
    <property type="protein sequence ID" value="MBI4252331.1"/>
    <property type="molecule type" value="Genomic_DNA"/>
</dbReference>
<dbReference type="Pfam" id="PF01909">
    <property type="entry name" value="NTP_transf_2"/>
    <property type="match status" value="1"/>
</dbReference>
<dbReference type="Gene3D" id="3.30.460.10">
    <property type="entry name" value="Beta Polymerase, domain 2"/>
    <property type="match status" value="1"/>
</dbReference>
<dbReference type="AlphaFoldDB" id="A0A932ZVV5"/>
<dbReference type="Proteomes" id="UP000752292">
    <property type="component" value="Unassembled WGS sequence"/>
</dbReference>
<proteinExistence type="predicted"/>
<dbReference type="CDD" id="cd05403">
    <property type="entry name" value="NT_KNTase_like"/>
    <property type="match status" value="1"/>
</dbReference>
<dbReference type="SUPFAM" id="SSF81301">
    <property type="entry name" value="Nucleotidyltransferase"/>
    <property type="match status" value="1"/>
</dbReference>
<comment type="caution">
    <text evidence="2">The sequence shown here is derived from an EMBL/GenBank/DDBJ whole genome shotgun (WGS) entry which is preliminary data.</text>
</comment>
<name>A0A932ZVV5_UNCTE</name>
<organism evidence="2 3">
    <name type="scientific">Tectimicrobiota bacterium</name>
    <dbReference type="NCBI Taxonomy" id="2528274"/>
    <lineage>
        <taxon>Bacteria</taxon>
        <taxon>Pseudomonadati</taxon>
        <taxon>Nitrospinota/Tectimicrobiota group</taxon>
        <taxon>Candidatus Tectimicrobiota</taxon>
    </lineage>
</organism>
<dbReference type="InterPro" id="IPR002934">
    <property type="entry name" value="Polymerase_NTP_transf_dom"/>
</dbReference>
<dbReference type="GO" id="GO:0016779">
    <property type="term" value="F:nucleotidyltransferase activity"/>
    <property type="evidence" value="ECO:0007669"/>
    <property type="project" value="InterPro"/>
</dbReference>
<feature type="domain" description="Polymerase nucleotidyl transferase" evidence="1">
    <location>
        <begin position="13"/>
        <end position="84"/>
    </location>
</feature>
<gene>
    <name evidence="2" type="ORF">HY618_07715</name>
</gene>
<evidence type="ECO:0000259" key="1">
    <source>
        <dbReference type="Pfam" id="PF01909"/>
    </source>
</evidence>
<evidence type="ECO:0000313" key="3">
    <source>
        <dbReference type="Proteomes" id="UP000752292"/>
    </source>
</evidence>
<protein>
    <submittedName>
        <fullName evidence="2">Nucleotidyltransferase domain-containing protein</fullName>
    </submittedName>
</protein>
<sequence length="111" mass="12118">MSQEDILARDPALAEAVRRLAGAYRPERIYLFGSIARGEAGPDSDYDLLLVVPGDAPPERRGSRLAYTALRGTGIAADVLVCTRGYFDERRHLRASLPGTVLREGRLLHAA</sequence>